<comment type="similarity">
    <text evidence="1">Belongs to the sulfatase family.</text>
</comment>
<sequence length="260" mass="29471">MRKILLLATFIIAGAGAVNAAQRPNIIWMFSDDHTRQAIGAYEGILAKLSPTPNLDRLAKEGMRFDRCYVENSICAPSRAALLTGKFSHKHGKKDNIGRFDHNQQTFPKILQKAGYQTAIVGKTHLDGKIQGFDHWETLPGQGSYYQPSFVTKKGMIHEKGYVADVITRKSIDWLNNSRDPEKPFMLMIHHKGTHRTWMPALRHISAFNDIEVPYPANFWDDYGTRGTAARVQEMTVKSKMNMRDDLKLRLQSTAKSKAI</sequence>
<keyword evidence="8" id="KW-1185">Reference proteome</keyword>
<evidence type="ECO:0000256" key="3">
    <source>
        <dbReference type="ARBA" id="ARBA00022801"/>
    </source>
</evidence>
<organism evidence="7 8">
    <name type="scientific">Lentisphaera profundi</name>
    <dbReference type="NCBI Taxonomy" id="1658616"/>
    <lineage>
        <taxon>Bacteria</taxon>
        <taxon>Pseudomonadati</taxon>
        <taxon>Lentisphaerota</taxon>
        <taxon>Lentisphaeria</taxon>
        <taxon>Lentisphaerales</taxon>
        <taxon>Lentisphaeraceae</taxon>
        <taxon>Lentisphaera</taxon>
    </lineage>
</organism>
<dbReference type="PANTHER" id="PTHR43108">
    <property type="entry name" value="N-ACETYLGLUCOSAMINE-6-SULFATASE FAMILY MEMBER"/>
    <property type="match status" value="1"/>
</dbReference>
<dbReference type="PROSITE" id="PS00523">
    <property type="entry name" value="SULFATASE_1"/>
    <property type="match status" value="1"/>
</dbReference>
<reference evidence="7 8" key="1">
    <citation type="submission" date="2023-02" db="EMBL/GenBank/DDBJ databases">
        <title>Genome sequence of Lentisphaera profundi SAORIC-696.</title>
        <authorList>
            <person name="Kim e."/>
            <person name="Cho J.-C."/>
            <person name="Choi A."/>
            <person name="Kang I."/>
        </authorList>
    </citation>
    <scope>NUCLEOTIDE SEQUENCE [LARGE SCALE GENOMIC DNA]</scope>
    <source>
        <strain evidence="7 8">SAORIC-696</strain>
    </source>
</reference>
<keyword evidence="4" id="KW-0325">Glycoprotein</keyword>
<dbReference type="InterPro" id="IPR017850">
    <property type="entry name" value="Alkaline_phosphatase_core_sf"/>
</dbReference>
<evidence type="ECO:0000256" key="1">
    <source>
        <dbReference type="ARBA" id="ARBA00008779"/>
    </source>
</evidence>
<name>A0ABY7VU41_9BACT</name>
<dbReference type="InterPro" id="IPR000917">
    <property type="entry name" value="Sulfatase_N"/>
</dbReference>
<dbReference type="Gene3D" id="3.40.720.10">
    <property type="entry name" value="Alkaline Phosphatase, subunit A"/>
    <property type="match status" value="1"/>
</dbReference>
<dbReference type="InterPro" id="IPR024607">
    <property type="entry name" value="Sulfatase_CS"/>
</dbReference>
<keyword evidence="2 5" id="KW-0732">Signal</keyword>
<dbReference type="Pfam" id="PF00884">
    <property type="entry name" value="Sulfatase"/>
    <property type="match status" value="1"/>
</dbReference>
<proteinExistence type="inferred from homology"/>
<evidence type="ECO:0000256" key="4">
    <source>
        <dbReference type="ARBA" id="ARBA00023180"/>
    </source>
</evidence>
<dbReference type="Proteomes" id="UP001214250">
    <property type="component" value="Chromosome 2"/>
</dbReference>
<dbReference type="EMBL" id="CP117812">
    <property type="protein sequence ID" value="WDE97731.1"/>
    <property type="molecule type" value="Genomic_DNA"/>
</dbReference>
<evidence type="ECO:0000259" key="6">
    <source>
        <dbReference type="Pfam" id="PF00884"/>
    </source>
</evidence>
<feature type="chain" id="PRO_5047194941" evidence="5">
    <location>
        <begin position="21"/>
        <end position="260"/>
    </location>
</feature>
<feature type="domain" description="Sulfatase N-terminal" evidence="6">
    <location>
        <begin position="24"/>
        <end position="199"/>
    </location>
</feature>
<evidence type="ECO:0000256" key="5">
    <source>
        <dbReference type="SAM" id="SignalP"/>
    </source>
</evidence>
<protein>
    <submittedName>
        <fullName evidence="7">Sulfatase-like hydrolase/transferase</fullName>
    </submittedName>
</protein>
<gene>
    <name evidence="7" type="ORF">PQO03_18050</name>
</gene>
<accession>A0ABY7VU41</accession>
<evidence type="ECO:0000313" key="8">
    <source>
        <dbReference type="Proteomes" id="UP001214250"/>
    </source>
</evidence>
<dbReference type="RefSeq" id="WP_274152297.1">
    <property type="nucleotide sequence ID" value="NZ_CP117812.1"/>
</dbReference>
<evidence type="ECO:0000313" key="7">
    <source>
        <dbReference type="EMBL" id="WDE97731.1"/>
    </source>
</evidence>
<dbReference type="PANTHER" id="PTHR43108:SF6">
    <property type="entry name" value="N-SULPHOGLUCOSAMINE SULPHOHYDROLASE"/>
    <property type="match status" value="1"/>
</dbReference>
<feature type="signal peptide" evidence="5">
    <location>
        <begin position="1"/>
        <end position="20"/>
    </location>
</feature>
<keyword evidence="3" id="KW-0378">Hydrolase</keyword>
<evidence type="ECO:0000256" key="2">
    <source>
        <dbReference type="ARBA" id="ARBA00022729"/>
    </source>
</evidence>
<dbReference type="SUPFAM" id="SSF53649">
    <property type="entry name" value="Alkaline phosphatase-like"/>
    <property type="match status" value="1"/>
</dbReference>